<dbReference type="PANTHER" id="PTHR30298">
    <property type="entry name" value="H REPEAT-ASSOCIATED PREDICTED TRANSPOSASE"/>
    <property type="match status" value="1"/>
</dbReference>
<dbReference type="Proteomes" id="UP000012062">
    <property type="component" value="Unassembled WGS sequence"/>
</dbReference>
<protein>
    <recommendedName>
        <fullName evidence="3">Transposase</fullName>
    </recommendedName>
</protein>
<organism evidence="1 2">
    <name type="scientific">Mesorhizobium metallidurans STM 2683</name>
    <dbReference type="NCBI Taxonomy" id="1297569"/>
    <lineage>
        <taxon>Bacteria</taxon>
        <taxon>Pseudomonadati</taxon>
        <taxon>Pseudomonadota</taxon>
        <taxon>Alphaproteobacteria</taxon>
        <taxon>Hyphomicrobiales</taxon>
        <taxon>Phyllobacteriaceae</taxon>
        <taxon>Mesorhizobium</taxon>
    </lineage>
</organism>
<dbReference type="EMBL" id="CAUM01000070">
    <property type="protein sequence ID" value="CCV05624.1"/>
    <property type="molecule type" value="Genomic_DNA"/>
</dbReference>
<dbReference type="InterPro" id="IPR047647">
    <property type="entry name" value="ISAs1_transpos"/>
</dbReference>
<name>M5ELK0_9HYPH</name>
<evidence type="ECO:0008006" key="3">
    <source>
        <dbReference type="Google" id="ProtNLM"/>
    </source>
</evidence>
<sequence length="113" mass="12210">MDEKSNEITAIPELPELLAIKGAIGTIDAMGCQTRIAEKIVDKGADYVVGLKGNQGSLRDDVELMFTEQTARGFADVAVAKASSVDGDHGPHRDTRGVHAVEDIAWLRERHPD</sequence>
<keyword evidence="2" id="KW-1185">Reference proteome</keyword>
<evidence type="ECO:0000313" key="1">
    <source>
        <dbReference type="EMBL" id="CCV05624.1"/>
    </source>
</evidence>
<dbReference type="eggNOG" id="COG5433">
    <property type="taxonomic scope" value="Bacteria"/>
</dbReference>
<dbReference type="RefSeq" id="WP_008874572.1">
    <property type="nucleotide sequence ID" value="NZ_CAUM01000070.1"/>
</dbReference>
<gene>
    <name evidence="1" type="ORF">MESS2_1610003</name>
</gene>
<dbReference type="NCBIfam" id="NF033564">
    <property type="entry name" value="transpos_ISAs1"/>
    <property type="match status" value="1"/>
</dbReference>
<dbReference type="AlphaFoldDB" id="M5ELK0"/>
<dbReference type="PANTHER" id="PTHR30298:SF0">
    <property type="entry name" value="PROTEIN YBFL-RELATED"/>
    <property type="match status" value="1"/>
</dbReference>
<proteinExistence type="predicted"/>
<accession>M5ELK0</accession>
<comment type="caution">
    <text evidence="1">The sequence shown here is derived from an EMBL/GenBank/DDBJ whole genome shotgun (WGS) entry which is preliminary data.</text>
</comment>
<dbReference type="STRING" id="1297569.MESS2_1610003"/>
<reference evidence="1 2" key="1">
    <citation type="submission" date="2013-02" db="EMBL/GenBank/DDBJ databases">
        <authorList>
            <person name="Genoscope - CEA"/>
        </authorList>
    </citation>
    <scope>NUCLEOTIDE SEQUENCE [LARGE SCALE GENOMIC DNA]</scope>
    <source>
        <strain evidence="1 2">STM 2683</strain>
    </source>
</reference>
<dbReference type="OrthoDB" id="8001376at2"/>
<dbReference type="InterPro" id="IPR051698">
    <property type="entry name" value="Transposase_11-like"/>
</dbReference>
<evidence type="ECO:0000313" key="2">
    <source>
        <dbReference type="Proteomes" id="UP000012062"/>
    </source>
</evidence>